<proteinExistence type="predicted"/>
<feature type="chain" id="PRO_5027906937" description="DUF4124 domain-containing protein" evidence="1">
    <location>
        <begin position="20"/>
        <end position="175"/>
    </location>
</feature>
<dbReference type="AlphaFoldDB" id="A0A7D5NCU7"/>
<evidence type="ECO:0000313" key="3">
    <source>
        <dbReference type="Proteomes" id="UP000509684"/>
    </source>
</evidence>
<reference evidence="2 3" key="1">
    <citation type="journal article" date="2019" name="Microbiome">
        <title>Annotated bacterial chromosomes from frame-shift-corrected long-read metagenomic data.</title>
        <authorList>
            <person name="Arumugam K."/>
            <person name="Bagci C."/>
            <person name="Bessarab I."/>
            <person name="Beier S."/>
            <person name="Buchfink B."/>
            <person name="Gorska A."/>
            <person name="Qiu G."/>
            <person name="Huson D.H."/>
            <person name="Williams R.B.H."/>
        </authorList>
    </citation>
    <scope>NUCLEOTIDE SEQUENCE [LARGE SCALE GENOMIC DNA]</scope>
    <source>
        <strain evidence="2">SSA1</strain>
    </source>
</reference>
<keyword evidence="1" id="KW-0732">Signal</keyword>
<organism evidence="2 3">
    <name type="scientific">Candidatus Accumulibacter cognatus</name>
    <dbReference type="NCBI Taxonomy" id="2954383"/>
    <lineage>
        <taxon>Bacteria</taxon>
        <taxon>Pseudomonadati</taxon>
        <taxon>Pseudomonadota</taxon>
        <taxon>Betaproteobacteria</taxon>
        <taxon>Candidatus Accumulibacter</taxon>
    </lineage>
</organism>
<protein>
    <recommendedName>
        <fullName evidence="4">DUF4124 domain-containing protein</fullName>
    </recommendedName>
</protein>
<feature type="signal peptide" evidence="1">
    <location>
        <begin position="1"/>
        <end position="19"/>
    </location>
</feature>
<evidence type="ECO:0008006" key="4">
    <source>
        <dbReference type="Google" id="ProtNLM"/>
    </source>
</evidence>
<gene>
    <name evidence="2" type="ORF">HWD57_20150</name>
</gene>
<dbReference type="Proteomes" id="UP000509684">
    <property type="component" value="Chromosome"/>
</dbReference>
<name>A0A7D5NCU7_9PROT</name>
<evidence type="ECO:0000256" key="1">
    <source>
        <dbReference type="SAM" id="SignalP"/>
    </source>
</evidence>
<accession>A0A7D5NCU7</accession>
<sequence length="175" mass="19075">MRTRFFLLTGLLVATLAAAQPVYESHDRAGPVFSDMPTPDAREVDLPPVNVMDSPAAPTLPPSPPAAATYTGLQITQPEEGGTVHSNTGQFSVALILEPPLKIERGDVIAVRLDGTLLPERRTSLQFDVTADEWQMAARDQVEHALEVVVVNRSGQELLVAAPVRFYVHRASRRN</sequence>
<dbReference type="EMBL" id="CP058708">
    <property type="protein sequence ID" value="QLH51846.1"/>
    <property type="molecule type" value="Genomic_DNA"/>
</dbReference>
<dbReference type="KEGG" id="acog:HWD57_20150"/>
<evidence type="ECO:0000313" key="2">
    <source>
        <dbReference type="EMBL" id="QLH51846.1"/>
    </source>
</evidence>